<organism evidence="3 4">
    <name type="scientific">Mucilaginibacter dorajii</name>
    <dbReference type="NCBI Taxonomy" id="692994"/>
    <lineage>
        <taxon>Bacteria</taxon>
        <taxon>Pseudomonadati</taxon>
        <taxon>Bacteroidota</taxon>
        <taxon>Sphingobacteriia</taxon>
        <taxon>Sphingobacteriales</taxon>
        <taxon>Sphingobacteriaceae</taxon>
        <taxon>Mucilaginibacter</taxon>
    </lineage>
</organism>
<protein>
    <recommendedName>
        <fullName evidence="5">Rhamnogalacturonan acetylesterase</fullName>
    </recommendedName>
</protein>
<comment type="similarity">
    <text evidence="1">Belongs to the 'GDSL' lipolytic enzyme family.</text>
</comment>
<sequence length="257" mass="28778">MLVKNITKALLLMVVAGLVMEFSLPARPTLYIIGDSTVKNTNQVKWGWGTLISDFLDTTKIEISNLAIPGRSTRTFLKEGRWAHIDSLLKPGDYVMMQFGHNEGAVPDTSKAGYRGVLKGTGKDSVLLNWTDGTHEIVHTYGWYLRKFVRAAKAHKANPIILSMIPRNEWAEGKVILANKDYGKWAAEIAREEQIPFIDLNGITARKYDAFGPEQVKTYFPADHTHTNREGARINAESIADGIRLIPGLKLNEFLKK</sequence>
<dbReference type="SUPFAM" id="SSF52266">
    <property type="entry name" value="SGNH hydrolase"/>
    <property type="match status" value="1"/>
</dbReference>
<dbReference type="CDD" id="cd01821">
    <property type="entry name" value="Rhamnogalacturan_acetylesterase_like"/>
    <property type="match status" value="1"/>
</dbReference>
<proteinExistence type="inferred from homology"/>
<accession>A0ABP7QZR4</accession>
<evidence type="ECO:0000256" key="1">
    <source>
        <dbReference type="ARBA" id="ARBA00008668"/>
    </source>
</evidence>
<gene>
    <name evidence="3" type="ORF">GCM10022210_50100</name>
</gene>
<evidence type="ECO:0000256" key="2">
    <source>
        <dbReference type="ARBA" id="ARBA00022801"/>
    </source>
</evidence>
<name>A0ABP7QZR4_9SPHI</name>
<evidence type="ECO:0000313" key="3">
    <source>
        <dbReference type="EMBL" id="GAA3990483.1"/>
    </source>
</evidence>
<dbReference type="InterPro" id="IPR036514">
    <property type="entry name" value="SGNH_hydro_sf"/>
</dbReference>
<dbReference type="PANTHER" id="PTHR43695:SF1">
    <property type="entry name" value="RHAMNOGALACTURONAN ACETYLESTERASE"/>
    <property type="match status" value="1"/>
</dbReference>
<dbReference type="EMBL" id="BAAAZC010000031">
    <property type="protein sequence ID" value="GAA3990483.1"/>
    <property type="molecule type" value="Genomic_DNA"/>
</dbReference>
<keyword evidence="2" id="KW-0378">Hydrolase</keyword>
<dbReference type="PANTHER" id="PTHR43695">
    <property type="entry name" value="PUTATIVE (AFU_ORTHOLOGUE AFUA_2G17250)-RELATED"/>
    <property type="match status" value="1"/>
</dbReference>
<dbReference type="InterPro" id="IPR001087">
    <property type="entry name" value="GDSL"/>
</dbReference>
<reference evidence="4" key="1">
    <citation type="journal article" date="2019" name="Int. J. Syst. Evol. Microbiol.">
        <title>The Global Catalogue of Microorganisms (GCM) 10K type strain sequencing project: providing services to taxonomists for standard genome sequencing and annotation.</title>
        <authorList>
            <consortium name="The Broad Institute Genomics Platform"/>
            <consortium name="The Broad Institute Genome Sequencing Center for Infectious Disease"/>
            <person name="Wu L."/>
            <person name="Ma J."/>
        </authorList>
    </citation>
    <scope>NUCLEOTIDE SEQUENCE [LARGE SCALE GENOMIC DNA]</scope>
    <source>
        <strain evidence="4">JCM 16601</strain>
    </source>
</reference>
<evidence type="ECO:0008006" key="5">
    <source>
        <dbReference type="Google" id="ProtNLM"/>
    </source>
</evidence>
<dbReference type="Proteomes" id="UP001500742">
    <property type="component" value="Unassembled WGS sequence"/>
</dbReference>
<dbReference type="InterPro" id="IPR037459">
    <property type="entry name" value="RhgT-like"/>
</dbReference>
<comment type="caution">
    <text evidence="3">The sequence shown here is derived from an EMBL/GenBank/DDBJ whole genome shotgun (WGS) entry which is preliminary data.</text>
</comment>
<dbReference type="RefSeq" id="WP_259086710.1">
    <property type="nucleotide sequence ID" value="NZ_BAAAZC010000031.1"/>
</dbReference>
<dbReference type="Pfam" id="PF00657">
    <property type="entry name" value="Lipase_GDSL"/>
    <property type="match status" value="1"/>
</dbReference>
<evidence type="ECO:0000313" key="4">
    <source>
        <dbReference type="Proteomes" id="UP001500742"/>
    </source>
</evidence>
<keyword evidence="4" id="KW-1185">Reference proteome</keyword>
<dbReference type="Gene3D" id="3.40.50.1110">
    <property type="entry name" value="SGNH hydrolase"/>
    <property type="match status" value="1"/>
</dbReference>